<accession>A0A9P0A2T9</accession>
<sequence length="354" mass="41815">MTCFMDVKGYLLTNTFVCKEVAIVCPHGRSFGVWTFRPPFSWDNLSAADRFRVKRTVEDGLTLPWNDGVIPYRCLESLFVTIAQKFKNWVVEDTLVKENIFPYKCTSVRIVTLEQHCEDVCGLYDRYLADDVTRPATGKVDPLEFARLNNEMKFSMETKVAFFKRLASDCYYGLPHFKCVLETVQDGWEKMQVYRLPSVFDDPNHSCIARCRYMLQDHLIMVHQVLEDIEDYALFLIVFDKFFEHSLQVGEEHLMREQILSEFYAVEYFNRKFLKDPDWFKLGLRIDADTVKEGSWYRRVESVYHNGVGAYPSQLPCLTVYEKRSFVQEARYNIIQFARALPEDKVFRFLREFM</sequence>
<keyword evidence="2" id="KW-1185">Reference proteome</keyword>
<evidence type="ECO:0000313" key="2">
    <source>
        <dbReference type="Proteomes" id="UP001152759"/>
    </source>
</evidence>
<dbReference type="EMBL" id="OU963871">
    <property type="protein sequence ID" value="CAH0383063.1"/>
    <property type="molecule type" value="Genomic_DNA"/>
</dbReference>
<name>A0A9P0A2T9_BEMTA</name>
<proteinExistence type="predicted"/>
<organism evidence="1 2">
    <name type="scientific">Bemisia tabaci</name>
    <name type="common">Sweetpotato whitefly</name>
    <name type="synonym">Aleurodes tabaci</name>
    <dbReference type="NCBI Taxonomy" id="7038"/>
    <lineage>
        <taxon>Eukaryota</taxon>
        <taxon>Metazoa</taxon>
        <taxon>Ecdysozoa</taxon>
        <taxon>Arthropoda</taxon>
        <taxon>Hexapoda</taxon>
        <taxon>Insecta</taxon>
        <taxon>Pterygota</taxon>
        <taxon>Neoptera</taxon>
        <taxon>Paraneoptera</taxon>
        <taxon>Hemiptera</taxon>
        <taxon>Sternorrhyncha</taxon>
        <taxon>Aleyrodoidea</taxon>
        <taxon>Aleyrodidae</taxon>
        <taxon>Aleyrodinae</taxon>
        <taxon>Bemisia</taxon>
    </lineage>
</organism>
<dbReference type="AlphaFoldDB" id="A0A9P0A2T9"/>
<reference evidence="1" key="1">
    <citation type="submission" date="2021-12" db="EMBL/GenBank/DDBJ databases">
        <authorList>
            <person name="King R."/>
        </authorList>
    </citation>
    <scope>NUCLEOTIDE SEQUENCE</scope>
</reference>
<gene>
    <name evidence="1" type="ORF">BEMITA_LOCUS2543</name>
</gene>
<protein>
    <submittedName>
        <fullName evidence="1">Uncharacterized protein</fullName>
    </submittedName>
</protein>
<evidence type="ECO:0000313" key="1">
    <source>
        <dbReference type="EMBL" id="CAH0383063.1"/>
    </source>
</evidence>
<dbReference type="Proteomes" id="UP001152759">
    <property type="component" value="Chromosome 10"/>
</dbReference>